<comment type="caution">
    <text evidence="2">The sequence shown here is derived from an EMBL/GenBank/DDBJ whole genome shotgun (WGS) entry which is preliminary data.</text>
</comment>
<keyword evidence="1" id="KW-1133">Transmembrane helix</keyword>
<dbReference type="AlphaFoldDB" id="A0A1J4SCR8"/>
<evidence type="ECO:0000313" key="3">
    <source>
        <dbReference type="Proteomes" id="UP000182278"/>
    </source>
</evidence>
<reference evidence="2 3" key="1">
    <citation type="journal article" date="2016" name="Environ. Microbiol.">
        <title>Genomic resolution of a cold subsurface aquifer community provides metabolic insights for novel microbes adapted to high CO concentrations.</title>
        <authorList>
            <person name="Probst A.J."/>
            <person name="Castelle C.J."/>
            <person name="Singh A."/>
            <person name="Brown C.T."/>
            <person name="Anantharaman K."/>
            <person name="Sharon I."/>
            <person name="Hug L.A."/>
            <person name="Burstein D."/>
            <person name="Emerson J.B."/>
            <person name="Thomas B.C."/>
            <person name="Banfield J.F."/>
        </authorList>
    </citation>
    <scope>NUCLEOTIDE SEQUENCE [LARGE SCALE GENOMIC DNA]</scope>
    <source>
        <strain evidence="2">CG1_02_38_46</strain>
    </source>
</reference>
<evidence type="ECO:0000256" key="1">
    <source>
        <dbReference type="SAM" id="Phobius"/>
    </source>
</evidence>
<dbReference type="Proteomes" id="UP000182278">
    <property type="component" value="Unassembled WGS sequence"/>
</dbReference>
<keyword evidence="1" id="KW-0812">Transmembrane</keyword>
<sequence length="157" mass="18286">MNLKKLSILTIFGIAMGWWEGVVVVYIRKILQLSAIDLTKIVMEQVPRSLLIIEQTREVATIVILVTIALLLEKNWIRRLATFLWVFAIWDIFYYVTLKILINWPPSLSTIDCLFLIPCPWTAPVWIPLITMVGFLVLSGYIFKKCRADHFEDSPRY</sequence>
<proteinExistence type="predicted"/>
<keyword evidence="1" id="KW-0472">Membrane</keyword>
<evidence type="ECO:0000313" key="2">
    <source>
        <dbReference type="EMBL" id="OIN96506.1"/>
    </source>
</evidence>
<organism evidence="2 3">
    <name type="scientific">Candidatus Desantisbacteria bacterium CG1_02_38_46</name>
    <dbReference type="NCBI Taxonomy" id="1817893"/>
    <lineage>
        <taxon>Bacteria</taxon>
        <taxon>Candidatus Desantisiibacteriota</taxon>
    </lineage>
</organism>
<feature type="transmembrane region" description="Helical" evidence="1">
    <location>
        <begin position="125"/>
        <end position="143"/>
    </location>
</feature>
<accession>A0A1J4SCR8</accession>
<feature type="transmembrane region" description="Helical" evidence="1">
    <location>
        <begin position="6"/>
        <end position="27"/>
    </location>
</feature>
<dbReference type="EMBL" id="MNUO01000093">
    <property type="protein sequence ID" value="OIN96506.1"/>
    <property type="molecule type" value="Genomic_DNA"/>
</dbReference>
<gene>
    <name evidence="2" type="ORF">AUJ66_05990</name>
</gene>
<feature type="transmembrane region" description="Helical" evidence="1">
    <location>
        <begin position="80"/>
        <end position="102"/>
    </location>
</feature>
<name>A0A1J4SCR8_9BACT</name>
<dbReference type="STRING" id="1817893.AUJ66_05990"/>
<protein>
    <submittedName>
        <fullName evidence="2">Uncharacterized protein</fullName>
    </submittedName>
</protein>